<dbReference type="InterPro" id="IPR017969">
    <property type="entry name" value="Heavy-metal-associated_CS"/>
</dbReference>
<evidence type="ECO:0000259" key="10">
    <source>
        <dbReference type="PROSITE" id="PS50846"/>
    </source>
</evidence>
<dbReference type="PROSITE" id="PS50846">
    <property type="entry name" value="HMA_2"/>
    <property type="match status" value="1"/>
</dbReference>
<dbReference type="GO" id="GO:0005507">
    <property type="term" value="F:copper ion binding"/>
    <property type="evidence" value="ECO:0007669"/>
    <property type="project" value="TreeGrafter"/>
</dbReference>
<protein>
    <recommendedName>
        <fullName evidence="10">HMA domain-containing protein</fullName>
    </recommendedName>
</protein>
<dbReference type="InterPro" id="IPR023298">
    <property type="entry name" value="ATPase_P-typ_TM_dom_sf"/>
</dbReference>
<gene>
    <name evidence="11" type="ORF">WJX73_004571</name>
</gene>
<keyword evidence="7 9" id="KW-0472">Membrane</keyword>
<evidence type="ECO:0000256" key="1">
    <source>
        <dbReference type="ARBA" id="ARBA00004370"/>
    </source>
</evidence>
<evidence type="ECO:0000256" key="5">
    <source>
        <dbReference type="ARBA" id="ARBA00022967"/>
    </source>
</evidence>
<feature type="transmembrane region" description="Helical" evidence="9">
    <location>
        <begin position="640"/>
        <end position="659"/>
    </location>
</feature>
<evidence type="ECO:0000256" key="7">
    <source>
        <dbReference type="ARBA" id="ARBA00023136"/>
    </source>
</evidence>
<evidence type="ECO:0000256" key="8">
    <source>
        <dbReference type="SAM" id="MobiDB-lite"/>
    </source>
</evidence>
<feature type="transmembrane region" description="Helical" evidence="9">
    <location>
        <begin position="671"/>
        <end position="693"/>
    </location>
</feature>
<dbReference type="PROSITE" id="PS00154">
    <property type="entry name" value="ATPASE_E1_E2"/>
    <property type="match status" value="1"/>
</dbReference>
<dbReference type="PROSITE" id="PS01047">
    <property type="entry name" value="HMA_1"/>
    <property type="match status" value="1"/>
</dbReference>
<dbReference type="GO" id="GO:0016020">
    <property type="term" value="C:membrane"/>
    <property type="evidence" value="ECO:0007669"/>
    <property type="project" value="UniProtKB-SubCell"/>
</dbReference>
<dbReference type="SUPFAM" id="SSF56784">
    <property type="entry name" value="HAD-like"/>
    <property type="match status" value="1"/>
</dbReference>
<dbReference type="Pfam" id="PF00702">
    <property type="entry name" value="Hydrolase"/>
    <property type="match status" value="1"/>
</dbReference>
<dbReference type="PANTHER" id="PTHR43520:SF19">
    <property type="entry name" value="COPPER-TRANSPORTING ATPASE PAA2, CHLOROPLASTIC"/>
    <property type="match status" value="1"/>
</dbReference>
<keyword evidence="6 9" id="KW-1133">Transmembrane helix</keyword>
<dbReference type="Proteomes" id="UP001465755">
    <property type="component" value="Unassembled WGS sequence"/>
</dbReference>
<evidence type="ECO:0000256" key="3">
    <source>
        <dbReference type="ARBA" id="ARBA00022692"/>
    </source>
</evidence>
<organism evidence="11 12">
    <name type="scientific">Symbiochloris irregularis</name>
    <dbReference type="NCBI Taxonomy" id="706552"/>
    <lineage>
        <taxon>Eukaryota</taxon>
        <taxon>Viridiplantae</taxon>
        <taxon>Chlorophyta</taxon>
        <taxon>core chlorophytes</taxon>
        <taxon>Trebouxiophyceae</taxon>
        <taxon>Trebouxiales</taxon>
        <taxon>Trebouxiaceae</taxon>
        <taxon>Symbiochloris</taxon>
    </lineage>
</organism>
<feature type="region of interest" description="Disordered" evidence="8">
    <location>
        <begin position="696"/>
        <end position="724"/>
    </location>
</feature>
<dbReference type="InterPro" id="IPR001757">
    <property type="entry name" value="P_typ_ATPase"/>
</dbReference>
<dbReference type="SUPFAM" id="SSF81653">
    <property type="entry name" value="Calcium ATPase, transduction domain A"/>
    <property type="match status" value="1"/>
</dbReference>
<proteinExistence type="inferred from homology"/>
<dbReference type="GO" id="GO:0055070">
    <property type="term" value="P:copper ion homeostasis"/>
    <property type="evidence" value="ECO:0007669"/>
    <property type="project" value="TreeGrafter"/>
</dbReference>
<dbReference type="Gene3D" id="3.40.50.1000">
    <property type="entry name" value="HAD superfamily/HAD-like"/>
    <property type="match status" value="1"/>
</dbReference>
<dbReference type="NCBIfam" id="TIGR01494">
    <property type="entry name" value="ATPase_P-type"/>
    <property type="match status" value="2"/>
</dbReference>
<accession>A0AAW1NWJ9</accession>
<name>A0AAW1NWJ9_9CHLO</name>
<dbReference type="Pfam" id="PF00122">
    <property type="entry name" value="E1-E2_ATPase"/>
    <property type="match status" value="1"/>
</dbReference>
<dbReference type="AlphaFoldDB" id="A0AAW1NWJ9"/>
<dbReference type="EMBL" id="JALJOQ010000105">
    <property type="protein sequence ID" value="KAK9797741.1"/>
    <property type="molecule type" value="Genomic_DNA"/>
</dbReference>
<dbReference type="InterPro" id="IPR018303">
    <property type="entry name" value="ATPase_P-typ_P_site"/>
</dbReference>
<dbReference type="PRINTS" id="PR00120">
    <property type="entry name" value="HATPASE"/>
</dbReference>
<feature type="domain" description="HMA" evidence="10">
    <location>
        <begin position="26"/>
        <end position="97"/>
    </location>
</feature>
<dbReference type="Gene3D" id="3.30.70.100">
    <property type="match status" value="1"/>
</dbReference>
<dbReference type="InterPro" id="IPR036412">
    <property type="entry name" value="HAD-like_sf"/>
</dbReference>
<comment type="subcellular location">
    <subcellularLocation>
        <location evidence="1">Membrane</location>
    </subcellularLocation>
</comment>
<keyword evidence="5" id="KW-1278">Translocase</keyword>
<evidence type="ECO:0000256" key="4">
    <source>
        <dbReference type="ARBA" id="ARBA00022723"/>
    </source>
</evidence>
<dbReference type="PANTHER" id="PTHR43520">
    <property type="entry name" value="ATP7, ISOFORM B"/>
    <property type="match status" value="1"/>
</dbReference>
<dbReference type="GO" id="GO:0043682">
    <property type="term" value="F:P-type divalent copper transporter activity"/>
    <property type="evidence" value="ECO:0007669"/>
    <property type="project" value="TreeGrafter"/>
</dbReference>
<dbReference type="PROSITE" id="PS01229">
    <property type="entry name" value="COF_2"/>
    <property type="match status" value="1"/>
</dbReference>
<dbReference type="InterPro" id="IPR023214">
    <property type="entry name" value="HAD_sf"/>
</dbReference>
<feature type="transmembrane region" description="Helical" evidence="9">
    <location>
        <begin position="310"/>
        <end position="329"/>
    </location>
</feature>
<dbReference type="Gene3D" id="2.70.150.10">
    <property type="entry name" value="Calcium-transporting ATPase, cytoplasmic transduction domain A"/>
    <property type="match status" value="1"/>
</dbReference>
<dbReference type="InterPro" id="IPR023299">
    <property type="entry name" value="ATPase_P-typ_cyto_dom_N"/>
</dbReference>
<sequence>MLPHATLDVAGTVSVPSSRSLEEESDAIVLDVGGMKCGGCSAAVKRILSGAPGVQSASVNLVTESAVVQLSPGLCQPDGPSAKKVVDLLTAKGFPSTIRNGAMSLFRGNPNMNSLVGMGAVTSFAAGAVSTLLPGAGFDVSFLEEPVMLLAFVLLGRTLESRARLRATADLQTLARLIPATSRLLIPPQGNNKDKDAGIMAEVVMVPSASVRRGDVVRVLPGERIPVDGMVLDGTCSVDESTLTGEAERVPKSTGAKVSAGTVSYSSPVTIRATSTGKESTLAGIARLVAEAQSREVPLQRLADTVAGRFCYGVMATAALTFVFWGLVAPPLLPGWLTAFGSSSSSTTLLALKLAVDVLVVACPCALGLAAPTALLVASSLGAQRGLLLRGGDALERLASINTVALDKTGTITTGRLTMTDTHPRPGVSEDHLLRLAAAVESGTRHPIADAVLACVRERGLDIPDAQDARSQPGAGACCSIDGKAVAVGQLEWVQQCIGDAQGPFQMTFGRHLIPQESRTVVWRMGIGVLLLSGDAQTAVSRIAAEVGIPQNKSFGGLTPAAKAARLGSLRSSGARVAMVGDGVNDTPALAAADVGVAMGGGVDAAGQAAGIVLLGDRLGQVVEAIDLARAALNKIRANLAWALVYNVAALPLAAGALLPSFGIALPPSTAGGMMAFSSLAVVTNSLSLHSEFARQYPKAKRKGQQGDSLSPGGRDSRAQPSTS</sequence>
<dbReference type="GO" id="GO:0005524">
    <property type="term" value="F:ATP binding"/>
    <property type="evidence" value="ECO:0007669"/>
    <property type="project" value="InterPro"/>
</dbReference>
<keyword evidence="12" id="KW-1185">Reference proteome</keyword>
<dbReference type="InterPro" id="IPR006121">
    <property type="entry name" value="HMA_dom"/>
</dbReference>
<evidence type="ECO:0000256" key="6">
    <source>
        <dbReference type="ARBA" id="ARBA00022989"/>
    </source>
</evidence>
<dbReference type="InterPro" id="IPR036163">
    <property type="entry name" value="HMA_dom_sf"/>
</dbReference>
<dbReference type="SUPFAM" id="SSF55008">
    <property type="entry name" value="HMA, heavy metal-associated domain"/>
    <property type="match status" value="1"/>
</dbReference>
<keyword evidence="4" id="KW-0479">Metal-binding</keyword>
<keyword evidence="3 9" id="KW-0812">Transmembrane</keyword>
<evidence type="ECO:0000313" key="11">
    <source>
        <dbReference type="EMBL" id="KAK9797741.1"/>
    </source>
</evidence>
<comment type="caution">
    <text evidence="11">The sequence shown here is derived from an EMBL/GenBank/DDBJ whole genome shotgun (WGS) entry which is preliminary data.</text>
</comment>
<evidence type="ECO:0000256" key="2">
    <source>
        <dbReference type="ARBA" id="ARBA00006024"/>
    </source>
</evidence>
<evidence type="ECO:0000256" key="9">
    <source>
        <dbReference type="SAM" id="Phobius"/>
    </source>
</evidence>
<dbReference type="Pfam" id="PF00403">
    <property type="entry name" value="HMA"/>
    <property type="match status" value="1"/>
</dbReference>
<dbReference type="InterPro" id="IPR008250">
    <property type="entry name" value="ATPase_P-typ_transduc_dom_A_sf"/>
</dbReference>
<feature type="transmembrane region" description="Helical" evidence="9">
    <location>
        <begin position="349"/>
        <end position="378"/>
    </location>
</feature>
<evidence type="ECO:0000313" key="12">
    <source>
        <dbReference type="Proteomes" id="UP001465755"/>
    </source>
</evidence>
<dbReference type="InterPro" id="IPR059000">
    <property type="entry name" value="ATPase_P-type_domA"/>
</dbReference>
<dbReference type="GO" id="GO:0016887">
    <property type="term" value="F:ATP hydrolysis activity"/>
    <property type="evidence" value="ECO:0007669"/>
    <property type="project" value="InterPro"/>
</dbReference>
<dbReference type="SUPFAM" id="SSF81665">
    <property type="entry name" value="Calcium ATPase, transmembrane domain M"/>
    <property type="match status" value="1"/>
</dbReference>
<comment type="similarity">
    <text evidence="2">Belongs to the cation transport ATPase (P-type) (TC 3.A.3) family. Type IB subfamily.</text>
</comment>
<reference evidence="11 12" key="1">
    <citation type="journal article" date="2024" name="Nat. Commun.">
        <title>Phylogenomics reveals the evolutionary origins of lichenization in chlorophyte algae.</title>
        <authorList>
            <person name="Puginier C."/>
            <person name="Libourel C."/>
            <person name="Otte J."/>
            <person name="Skaloud P."/>
            <person name="Haon M."/>
            <person name="Grisel S."/>
            <person name="Petersen M."/>
            <person name="Berrin J.G."/>
            <person name="Delaux P.M."/>
            <person name="Dal Grande F."/>
            <person name="Keller J."/>
        </authorList>
    </citation>
    <scope>NUCLEOTIDE SEQUENCE [LARGE SCALE GENOMIC DNA]</scope>
    <source>
        <strain evidence="11 12">SAG 2036</strain>
    </source>
</reference>
<dbReference type="Gene3D" id="3.40.1110.10">
    <property type="entry name" value="Calcium-transporting ATPase, cytoplasmic domain N"/>
    <property type="match status" value="1"/>
</dbReference>
<dbReference type="CDD" id="cd00371">
    <property type="entry name" value="HMA"/>
    <property type="match status" value="1"/>
</dbReference>
<dbReference type="FunFam" id="2.70.150.10:FF:000002">
    <property type="entry name" value="Copper-transporting ATPase 1, putative"/>
    <property type="match status" value="1"/>
</dbReference>
<dbReference type="PRINTS" id="PR00119">
    <property type="entry name" value="CATATPASE"/>
</dbReference>